<gene>
    <name evidence="1" type="ORF">A5886_001852</name>
</gene>
<evidence type="ECO:0000313" key="2">
    <source>
        <dbReference type="Proteomes" id="UP000195043"/>
    </source>
</evidence>
<keyword evidence="2" id="KW-1185">Reference proteome</keyword>
<protein>
    <recommendedName>
        <fullName evidence="3">Shikimate kinase</fullName>
    </recommendedName>
</protein>
<comment type="caution">
    <text evidence="1">The sequence shown here is derived from an EMBL/GenBank/DDBJ whole genome shotgun (WGS) entry which is preliminary data.</text>
</comment>
<dbReference type="STRING" id="1834191.A5886_001852"/>
<sequence>MAFIVLIGAQATGKMTVGRELEKRMDAKLLFNHQTLDIFAEYVGFIPKAFELSNQLRLDLFDAFVENIPHNPIKSLIFTVLIDFAATEDIAFLDSIASTFIQAQEDVYFIELVADLDVRLQRNAHESRLQAKPSKRDLAFSESELLSSYAANRLESEQDELAACFPHVHTLQINNTQLSPEATAALIIEKFQLY</sequence>
<accession>A0A242A835</accession>
<dbReference type="OrthoDB" id="193997at2"/>
<dbReference type="InterPro" id="IPR027417">
    <property type="entry name" value="P-loop_NTPase"/>
</dbReference>
<dbReference type="Gene3D" id="3.40.50.300">
    <property type="entry name" value="P-loop containing nucleotide triphosphate hydrolases"/>
    <property type="match status" value="1"/>
</dbReference>
<name>A0A242A835_9ENTE</name>
<dbReference type="SUPFAM" id="SSF52540">
    <property type="entry name" value="P-loop containing nucleoside triphosphate hydrolases"/>
    <property type="match status" value="1"/>
</dbReference>
<dbReference type="AlphaFoldDB" id="A0A242A835"/>
<dbReference type="EMBL" id="NGKU01000001">
    <property type="protein sequence ID" value="OTN76773.1"/>
    <property type="molecule type" value="Genomic_DNA"/>
</dbReference>
<dbReference type="RefSeq" id="WP_086274770.1">
    <property type="nucleotide sequence ID" value="NZ_NGKU01000001.1"/>
</dbReference>
<evidence type="ECO:0000313" key="1">
    <source>
        <dbReference type="EMBL" id="OTN76773.1"/>
    </source>
</evidence>
<dbReference type="Proteomes" id="UP000195043">
    <property type="component" value="Unassembled WGS sequence"/>
</dbReference>
<organism evidence="1 2">
    <name type="scientific">Candidatus Enterococcus testudinis</name>
    <dbReference type="NCBI Taxonomy" id="1834191"/>
    <lineage>
        <taxon>Bacteria</taxon>
        <taxon>Bacillati</taxon>
        <taxon>Bacillota</taxon>
        <taxon>Bacilli</taxon>
        <taxon>Lactobacillales</taxon>
        <taxon>Enterococcaceae</taxon>
        <taxon>Enterococcus</taxon>
    </lineage>
</organism>
<evidence type="ECO:0008006" key="3">
    <source>
        <dbReference type="Google" id="ProtNLM"/>
    </source>
</evidence>
<reference evidence="1 2" key="1">
    <citation type="submission" date="2017-05" db="EMBL/GenBank/DDBJ databases">
        <title>The Genome Sequence of Enterococcus sp. 8G7_MSG3316.</title>
        <authorList>
            <consortium name="The Broad Institute Genomics Platform"/>
            <consortium name="The Broad Institute Genomic Center for Infectious Diseases"/>
            <person name="Earl A."/>
            <person name="Manson A."/>
            <person name="Schwartman J."/>
            <person name="Gilmore M."/>
            <person name="Abouelleil A."/>
            <person name="Cao P."/>
            <person name="Chapman S."/>
            <person name="Cusick C."/>
            <person name="Shea T."/>
            <person name="Young S."/>
            <person name="Neafsey D."/>
            <person name="Nusbaum C."/>
            <person name="Birren B."/>
        </authorList>
    </citation>
    <scope>NUCLEOTIDE SEQUENCE [LARGE SCALE GENOMIC DNA]</scope>
    <source>
        <strain evidence="1 2">8G7_MSG3316</strain>
    </source>
</reference>
<proteinExistence type="predicted"/>